<evidence type="ECO:0000313" key="2">
    <source>
        <dbReference type="EMBL" id="ADB38026.1"/>
    </source>
</evidence>
<protein>
    <submittedName>
        <fullName evidence="2">SOS-response transcriptional repressors (RecA-mediated autopeptidase)-like protein</fullName>
    </submittedName>
</protein>
<evidence type="ECO:0000259" key="1">
    <source>
        <dbReference type="Pfam" id="PF00717"/>
    </source>
</evidence>
<dbReference type="InterPro" id="IPR015927">
    <property type="entry name" value="Peptidase_S24_S26A/B/C"/>
</dbReference>
<dbReference type="PANTHER" id="PTHR33516">
    <property type="entry name" value="LEXA REPRESSOR"/>
    <property type="match status" value="1"/>
</dbReference>
<dbReference type="STRING" id="504472.Slin_1981"/>
<dbReference type="EMBL" id="CP001769">
    <property type="protein sequence ID" value="ADB38026.1"/>
    <property type="molecule type" value="Genomic_DNA"/>
</dbReference>
<dbReference type="Proteomes" id="UP000002028">
    <property type="component" value="Chromosome"/>
</dbReference>
<name>D2QCM1_SPILD</name>
<reference evidence="2 3" key="1">
    <citation type="journal article" date="2010" name="Stand. Genomic Sci.">
        <title>Complete genome sequence of Spirosoma linguale type strain (1).</title>
        <authorList>
            <person name="Lail K."/>
            <person name="Sikorski J."/>
            <person name="Saunders E."/>
            <person name="Lapidus A."/>
            <person name="Glavina Del Rio T."/>
            <person name="Copeland A."/>
            <person name="Tice H."/>
            <person name="Cheng J.-F."/>
            <person name="Lucas S."/>
            <person name="Nolan M."/>
            <person name="Bruce D."/>
            <person name="Goodwin L."/>
            <person name="Pitluck S."/>
            <person name="Ivanova N."/>
            <person name="Mavromatis K."/>
            <person name="Ovchinnikova G."/>
            <person name="Pati A."/>
            <person name="Chen A."/>
            <person name="Palaniappan K."/>
            <person name="Land M."/>
            <person name="Hauser L."/>
            <person name="Chang Y.-J."/>
            <person name="Jeffries C.D."/>
            <person name="Chain P."/>
            <person name="Brettin T."/>
            <person name="Detter J.C."/>
            <person name="Schuetze A."/>
            <person name="Rohde M."/>
            <person name="Tindall B.J."/>
            <person name="Goeker M."/>
            <person name="Bristow J."/>
            <person name="Eisen J.A."/>
            <person name="Markowitz V."/>
            <person name="Hugenholtz P."/>
            <person name="Kyrpides N.C."/>
            <person name="Klenk H.-P."/>
            <person name="Chen F."/>
        </authorList>
    </citation>
    <scope>NUCLEOTIDE SEQUENCE [LARGE SCALE GENOMIC DNA]</scope>
    <source>
        <strain evidence="3">ATCC 33905 / DSM 74 / LMG 10896 / Claus 1</strain>
    </source>
</reference>
<dbReference type="RefSeq" id="WP_012926575.1">
    <property type="nucleotide sequence ID" value="NC_013730.1"/>
</dbReference>
<keyword evidence="3" id="KW-1185">Reference proteome</keyword>
<dbReference type="Pfam" id="PF00717">
    <property type="entry name" value="Peptidase_S24"/>
    <property type="match status" value="1"/>
</dbReference>
<dbReference type="eggNOG" id="COG1974">
    <property type="taxonomic scope" value="Bacteria"/>
</dbReference>
<dbReference type="Gene3D" id="2.10.109.10">
    <property type="entry name" value="Umud Fragment, subunit A"/>
    <property type="match status" value="1"/>
</dbReference>
<dbReference type="PANTHER" id="PTHR33516:SF2">
    <property type="entry name" value="LEXA REPRESSOR-RELATED"/>
    <property type="match status" value="1"/>
</dbReference>
<sequence length="81" mass="8944">MIRIITHQHEPLPLLICKVSAGFPSPADDHLEGDLDLYDFLVKKPATTFLVRAKGQSMQGIGIYDGDVLVVDRSEKPLTVL</sequence>
<dbReference type="AlphaFoldDB" id="D2QCM1"/>
<accession>D2QCM1</accession>
<evidence type="ECO:0000313" key="3">
    <source>
        <dbReference type="Proteomes" id="UP000002028"/>
    </source>
</evidence>
<proteinExistence type="predicted"/>
<organism evidence="2 3">
    <name type="scientific">Spirosoma linguale (strain ATCC 33905 / DSM 74 / LMG 10896 / Claus 1)</name>
    <dbReference type="NCBI Taxonomy" id="504472"/>
    <lineage>
        <taxon>Bacteria</taxon>
        <taxon>Pseudomonadati</taxon>
        <taxon>Bacteroidota</taxon>
        <taxon>Cytophagia</taxon>
        <taxon>Cytophagales</taxon>
        <taxon>Cytophagaceae</taxon>
        <taxon>Spirosoma</taxon>
    </lineage>
</organism>
<dbReference type="HOGENOM" id="CLU_196362_0_0_10"/>
<dbReference type="KEGG" id="sli:Slin_1981"/>
<dbReference type="InterPro" id="IPR036286">
    <property type="entry name" value="LexA/Signal_pep-like_sf"/>
</dbReference>
<dbReference type="SUPFAM" id="SSF51306">
    <property type="entry name" value="LexA/Signal peptidase"/>
    <property type="match status" value="1"/>
</dbReference>
<dbReference type="InterPro" id="IPR050077">
    <property type="entry name" value="LexA_repressor"/>
</dbReference>
<feature type="domain" description="Peptidase S24/S26A/S26B/S26C" evidence="1">
    <location>
        <begin position="15"/>
        <end position="76"/>
    </location>
</feature>
<gene>
    <name evidence="2" type="ordered locus">Slin_1981</name>
</gene>